<dbReference type="Proteomes" id="UP000748756">
    <property type="component" value="Unassembled WGS sequence"/>
</dbReference>
<proteinExistence type="predicted"/>
<reference evidence="3" key="1">
    <citation type="journal article" date="2020" name="Fungal Divers.">
        <title>Resolving the Mortierellaceae phylogeny through synthesis of multi-gene phylogenetics and phylogenomics.</title>
        <authorList>
            <person name="Vandepol N."/>
            <person name="Liber J."/>
            <person name="Desiro A."/>
            <person name="Na H."/>
            <person name="Kennedy M."/>
            <person name="Barry K."/>
            <person name="Grigoriev I.V."/>
            <person name="Miller A.N."/>
            <person name="O'Donnell K."/>
            <person name="Stajich J.E."/>
            <person name="Bonito G."/>
        </authorList>
    </citation>
    <scope>NUCLEOTIDE SEQUENCE</scope>
    <source>
        <strain evidence="3">NRRL 6426</strain>
    </source>
</reference>
<feature type="transmembrane region" description="Helical" evidence="2">
    <location>
        <begin position="281"/>
        <end position="305"/>
    </location>
</feature>
<evidence type="ECO:0000313" key="3">
    <source>
        <dbReference type="EMBL" id="KAF9155198.1"/>
    </source>
</evidence>
<keyword evidence="4" id="KW-1185">Reference proteome</keyword>
<evidence type="ECO:0008006" key="5">
    <source>
        <dbReference type="Google" id="ProtNLM"/>
    </source>
</evidence>
<keyword evidence="2" id="KW-0472">Membrane</keyword>
<dbReference type="SUPFAM" id="SSF50965">
    <property type="entry name" value="Galactose oxidase, central domain"/>
    <property type="match status" value="1"/>
</dbReference>
<evidence type="ECO:0000256" key="2">
    <source>
        <dbReference type="SAM" id="Phobius"/>
    </source>
</evidence>
<organism evidence="3 4">
    <name type="scientific">Linnemannia schmuckeri</name>
    <dbReference type="NCBI Taxonomy" id="64567"/>
    <lineage>
        <taxon>Eukaryota</taxon>
        <taxon>Fungi</taxon>
        <taxon>Fungi incertae sedis</taxon>
        <taxon>Mucoromycota</taxon>
        <taxon>Mortierellomycotina</taxon>
        <taxon>Mortierellomycetes</taxon>
        <taxon>Mortierellales</taxon>
        <taxon>Mortierellaceae</taxon>
        <taxon>Linnemannia</taxon>
    </lineage>
</organism>
<feature type="region of interest" description="Disordered" evidence="1">
    <location>
        <begin position="334"/>
        <end position="354"/>
    </location>
</feature>
<protein>
    <recommendedName>
        <fullName evidence="5">Galactose oxidase</fullName>
    </recommendedName>
</protein>
<evidence type="ECO:0000256" key="1">
    <source>
        <dbReference type="SAM" id="MobiDB-lite"/>
    </source>
</evidence>
<feature type="compositionally biased region" description="Basic and acidic residues" evidence="1">
    <location>
        <begin position="489"/>
        <end position="502"/>
    </location>
</feature>
<dbReference type="EMBL" id="JAAAUQ010000078">
    <property type="protein sequence ID" value="KAF9155198.1"/>
    <property type="molecule type" value="Genomic_DNA"/>
</dbReference>
<name>A0A9P5S4Y1_9FUNG</name>
<dbReference type="InterPro" id="IPR015915">
    <property type="entry name" value="Kelch-typ_b-propeller"/>
</dbReference>
<evidence type="ECO:0000313" key="4">
    <source>
        <dbReference type="Proteomes" id="UP000748756"/>
    </source>
</evidence>
<sequence>MAYMRAGPNFYVQGGKVVRQNDNYAISPQFYALDISTSWTTDSPPWKALTGGPTYNLQNGVASPDNKTLTTMFQEQTAQLLVNQYSVETNTWKYSFTAVNENLKGIRPVVDPTSGLIYIQGHQNMIVLDTQTMTVQQFAIEKMTMPSRSFPGAVYHPGRKSILYLGGFSPEGYFETRTYITEYMIATNTWSVFVPTGTLPTPRADHCMAINEDGSKILGGRIPFENTTAFIAWGGYDGMNTIDDPPIIYSLSAGNWINTYTAPAYYGNKTQLNSSQESSKLGVILGGTLGSFCVLAFAGVFYLFLKRRADKAQYKALAQRRILSQMDMLDKPSSLSFDNNRSSSSPPLLGSPASTTTSAATAVVVGVSRPTSQYNPIATKPVTRDPQDEGDRNYTIDYDPIKYIQANPHPVVQANLGSVFYVPLVSSHHCPVVSTAAQSPGVGEGRRIREKRKALRTASNAMPTSNSSLLVGQVEGVEQVELQGIEKTTGSEKPREPLRSQELKQQFHKLR</sequence>
<keyword evidence="2" id="KW-0812">Transmembrane</keyword>
<dbReference type="InterPro" id="IPR011043">
    <property type="entry name" value="Gal_Oxase/kelch_b-propeller"/>
</dbReference>
<comment type="caution">
    <text evidence="3">The sequence shown here is derived from an EMBL/GenBank/DDBJ whole genome shotgun (WGS) entry which is preliminary data.</text>
</comment>
<dbReference type="OrthoDB" id="10251809at2759"/>
<keyword evidence="2" id="KW-1133">Transmembrane helix</keyword>
<dbReference type="Gene3D" id="2.120.10.80">
    <property type="entry name" value="Kelch-type beta propeller"/>
    <property type="match status" value="1"/>
</dbReference>
<gene>
    <name evidence="3" type="ORF">BG015_010688</name>
</gene>
<feature type="region of interest" description="Disordered" evidence="1">
    <location>
        <begin position="485"/>
        <end position="511"/>
    </location>
</feature>
<accession>A0A9P5S4Y1</accession>
<dbReference type="AlphaFoldDB" id="A0A9P5S4Y1"/>